<dbReference type="AlphaFoldDB" id="A0A1L3MG51"/>
<name>A0A1L3MG51_9MICO</name>
<dbReference type="EMBL" id="CP013290">
    <property type="protein sequence ID" value="APH01176.1"/>
    <property type="molecule type" value="Genomic_DNA"/>
</dbReference>
<dbReference type="RefSeq" id="WP_072624336.1">
    <property type="nucleotide sequence ID" value="NZ_CP013290.1"/>
</dbReference>
<evidence type="ECO:0000313" key="1">
    <source>
        <dbReference type="EMBL" id="APH01176.1"/>
    </source>
</evidence>
<evidence type="ECO:0000313" key="2">
    <source>
        <dbReference type="Proteomes" id="UP000182938"/>
    </source>
</evidence>
<dbReference type="KEGG" id="jte:ASJ30_06160"/>
<dbReference type="Proteomes" id="UP000182938">
    <property type="component" value="Chromosome"/>
</dbReference>
<sequence>MSSYAGAREVCTAVCLHAARHPSVRQVAEADWVQIRHCSRCGAWWDMQPANRPAVITRDEAARRVPDADGWIIVGPLLEPRDTGALLVDAQRVDAHPGDQVDLHRQVEIAGDATLRDVVVTVVEPFAWSAPRTTWLVRGRSEGGAWAPLAEVVTAGPPETHGTRMLLADSSAREFAGGSRLEISCLSPR</sequence>
<keyword evidence="2" id="KW-1185">Reference proteome</keyword>
<protein>
    <submittedName>
        <fullName evidence="1">Uncharacterized protein</fullName>
    </submittedName>
</protein>
<accession>A0A1L3MG51</accession>
<organism evidence="1 2">
    <name type="scientific">Janibacter indicus</name>
    <dbReference type="NCBI Taxonomy" id="857417"/>
    <lineage>
        <taxon>Bacteria</taxon>
        <taxon>Bacillati</taxon>
        <taxon>Actinomycetota</taxon>
        <taxon>Actinomycetes</taxon>
        <taxon>Micrococcales</taxon>
        <taxon>Intrasporangiaceae</taxon>
        <taxon>Janibacter</taxon>
    </lineage>
</organism>
<gene>
    <name evidence="1" type="ORF">ASJ30_06160</name>
</gene>
<reference evidence="1 2" key="1">
    <citation type="submission" date="2015-11" db="EMBL/GenBank/DDBJ databases">
        <authorList>
            <person name="Zhang Y."/>
            <person name="Guo Z."/>
        </authorList>
    </citation>
    <scope>NUCLEOTIDE SEQUENCE [LARGE SCALE GENOMIC DNA]</scope>
    <source>
        <strain evidence="1 2">YFY001</strain>
    </source>
</reference>
<proteinExistence type="predicted"/>